<name>A0A5C0AWQ9_9BURK</name>
<dbReference type="GO" id="GO:0005829">
    <property type="term" value="C:cytosol"/>
    <property type="evidence" value="ECO:0007669"/>
    <property type="project" value="TreeGrafter"/>
</dbReference>
<dbReference type="AlphaFoldDB" id="A0A5C0AWQ9"/>
<organism evidence="6 7">
    <name type="scientific">Pigmentiphaga aceris</name>
    <dbReference type="NCBI Taxonomy" id="1940612"/>
    <lineage>
        <taxon>Bacteria</taxon>
        <taxon>Pseudomonadati</taxon>
        <taxon>Pseudomonadota</taxon>
        <taxon>Betaproteobacteria</taxon>
        <taxon>Burkholderiales</taxon>
        <taxon>Alcaligenaceae</taxon>
        <taxon>Pigmentiphaga</taxon>
    </lineage>
</organism>
<keyword evidence="2" id="KW-0805">Transcription regulation</keyword>
<comment type="similarity">
    <text evidence="1">Belongs to the LysR transcriptional regulatory family.</text>
</comment>
<dbReference type="Gene3D" id="3.40.190.290">
    <property type="match status" value="1"/>
</dbReference>
<dbReference type="SUPFAM" id="SSF46785">
    <property type="entry name" value="Winged helix' DNA-binding domain"/>
    <property type="match status" value="1"/>
</dbReference>
<evidence type="ECO:0000256" key="2">
    <source>
        <dbReference type="ARBA" id="ARBA00023015"/>
    </source>
</evidence>
<dbReference type="InterPro" id="IPR005119">
    <property type="entry name" value="LysR_subst-bd"/>
</dbReference>
<evidence type="ECO:0000256" key="4">
    <source>
        <dbReference type="ARBA" id="ARBA00023163"/>
    </source>
</evidence>
<reference evidence="6 7" key="1">
    <citation type="submission" date="2019-08" db="EMBL/GenBank/DDBJ databases">
        <title>Amphibian skin-associated Pigmentiphaga: genome sequence and occurrence across geography and hosts.</title>
        <authorList>
            <person name="Bletz M.C."/>
            <person name="Bunk B."/>
            <person name="Sproeer C."/>
            <person name="Biwer P."/>
            <person name="Reiter S."/>
            <person name="Rabemananjara F.C.E."/>
            <person name="Schulz S."/>
            <person name="Overmann J."/>
            <person name="Vences M."/>
        </authorList>
    </citation>
    <scope>NUCLEOTIDE SEQUENCE [LARGE SCALE GENOMIC DNA]</scope>
    <source>
        <strain evidence="6 7">Mada1488</strain>
    </source>
</reference>
<dbReference type="InterPro" id="IPR000847">
    <property type="entry name" value="LysR_HTH_N"/>
</dbReference>
<dbReference type="PANTHER" id="PTHR30419">
    <property type="entry name" value="HTH-TYPE TRANSCRIPTIONAL REGULATOR YBHD"/>
    <property type="match status" value="1"/>
</dbReference>
<dbReference type="KEGG" id="pacr:FXN63_02035"/>
<dbReference type="GO" id="GO:0003700">
    <property type="term" value="F:DNA-binding transcription factor activity"/>
    <property type="evidence" value="ECO:0007669"/>
    <property type="project" value="InterPro"/>
</dbReference>
<protein>
    <submittedName>
        <fullName evidence="6">LysR family transcriptional regulator</fullName>
    </submittedName>
</protein>
<evidence type="ECO:0000256" key="3">
    <source>
        <dbReference type="ARBA" id="ARBA00023125"/>
    </source>
</evidence>
<feature type="domain" description="HTH lysR-type" evidence="5">
    <location>
        <begin position="16"/>
        <end position="68"/>
    </location>
</feature>
<dbReference type="EMBL" id="CP043046">
    <property type="protein sequence ID" value="QEI04757.1"/>
    <property type="molecule type" value="Genomic_DNA"/>
</dbReference>
<dbReference type="OrthoDB" id="8839922at2"/>
<dbReference type="Pfam" id="PF03466">
    <property type="entry name" value="LysR_substrate"/>
    <property type="match status" value="1"/>
</dbReference>
<evidence type="ECO:0000259" key="5">
    <source>
        <dbReference type="PROSITE" id="PS50931"/>
    </source>
</evidence>
<dbReference type="SUPFAM" id="SSF53850">
    <property type="entry name" value="Periplasmic binding protein-like II"/>
    <property type="match status" value="1"/>
</dbReference>
<dbReference type="RefSeq" id="WP_148812370.1">
    <property type="nucleotide sequence ID" value="NZ_CP043046.1"/>
</dbReference>
<dbReference type="InterPro" id="IPR050950">
    <property type="entry name" value="HTH-type_LysR_regulators"/>
</dbReference>
<dbReference type="Proteomes" id="UP000325161">
    <property type="component" value="Chromosome"/>
</dbReference>
<dbReference type="InterPro" id="IPR036390">
    <property type="entry name" value="WH_DNA-bd_sf"/>
</dbReference>
<dbReference type="Pfam" id="PF00126">
    <property type="entry name" value="HTH_1"/>
    <property type="match status" value="1"/>
</dbReference>
<dbReference type="Gene3D" id="1.10.10.10">
    <property type="entry name" value="Winged helix-like DNA-binding domain superfamily/Winged helix DNA-binding domain"/>
    <property type="match status" value="1"/>
</dbReference>
<proteinExistence type="inferred from homology"/>
<gene>
    <name evidence="6" type="ORF">FXN63_02035</name>
</gene>
<dbReference type="GO" id="GO:0003677">
    <property type="term" value="F:DNA binding"/>
    <property type="evidence" value="ECO:0007669"/>
    <property type="project" value="UniProtKB-KW"/>
</dbReference>
<accession>A0A5C0AWQ9</accession>
<keyword evidence="7" id="KW-1185">Reference proteome</keyword>
<dbReference type="PANTHER" id="PTHR30419:SF8">
    <property type="entry name" value="NITROGEN ASSIMILATION TRANSCRIPTIONAL ACTIVATOR-RELATED"/>
    <property type="match status" value="1"/>
</dbReference>
<evidence type="ECO:0000313" key="7">
    <source>
        <dbReference type="Proteomes" id="UP000325161"/>
    </source>
</evidence>
<evidence type="ECO:0000256" key="1">
    <source>
        <dbReference type="ARBA" id="ARBA00009437"/>
    </source>
</evidence>
<dbReference type="InterPro" id="IPR036388">
    <property type="entry name" value="WH-like_DNA-bd_sf"/>
</dbReference>
<dbReference type="PROSITE" id="PS50931">
    <property type="entry name" value="HTH_LYSR"/>
    <property type="match status" value="1"/>
</dbReference>
<keyword evidence="3" id="KW-0238">DNA-binding</keyword>
<sequence length="309" mass="33798">MSRSHLVARQLQDTALRYFLEVVRCGSISEASARLNVAGSSISRHITQLESLLGTPLFERHRRGMIPSAAGEMLAVHALKASHEAERAVYDIEALQGMHRGRVKIASSEGFALEFLPRMIAEFVKLHPGLQFYLDVHTPIETTRRVQTGDADIGITMSRAPQTGVNVVYLAASPVTAVMRHGHPLSGEASITLAQLQGYPLALPETSTTVRQLFDIAVSRQRLPLEATLTCNYTSSLVGFLRYHDGITIAGGLTVRNQVDRGELASVPLSDPGLELRNIEVQTMEDRTLSRASQAFLDYMVKQLAEGGP</sequence>
<keyword evidence="4" id="KW-0804">Transcription</keyword>
<evidence type="ECO:0000313" key="6">
    <source>
        <dbReference type="EMBL" id="QEI04757.1"/>
    </source>
</evidence>